<feature type="non-terminal residue" evidence="2">
    <location>
        <position position="1"/>
    </location>
</feature>
<evidence type="ECO:0000259" key="1">
    <source>
        <dbReference type="Pfam" id="PF14574"/>
    </source>
</evidence>
<dbReference type="InterPro" id="IPR027980">
    <property type="entry name" value="RACo_C"/>
</dbReference>
<accession>X1S4C9</accession>
<evidence type="ECO:0000313" key="2">
    <source>
        <dbReference type="EMBL" id="GAI62649.1"/>
    </source>
</evidence>
<protein>
    <recommendedName>
        <fullName evidence="1">RACo C-terminal domain-containing protein</fullName>
    </recommendedName>
</protein>
<gene>
    <name evidence="2" type="ORF">S12H4_10334</name>
</gene>
<sequence>TNGEIVVGNSDWMVTASCSAGPAFEGGGIKHGMIATDGAIEEFNINPPNFEPGISTIGGAKPKGICGSGLINTVAGLLEAGVISQNGKFNTDLPTKRIREGTSGYEYVLSWAAETQTGKDIVITEVDIDNLIRAKAAMYAGCQTLVKSVGTTCSNLEQVIIAGAFGSHMNVEKCITIGFLPDIPRNRFTFIGNGSLLGARLTSFSRDLLDDARRVANMMTNFELSENVDFTNNYVAALFLPHTNSREFPSVSNTLAKLPKSKPKRRMSV</sequence>
<feature type="domain" description="RACo C-terminal" evidence="1">
    <location>
        <begin position="1"/>
        <end position="251"/>
    </location>
</feature>
<reference evidence="2" key="1">
    <citation type="journal article" date="2014" name="Front. Microbiol.">
        <title>High frequency of phylogenetically diverse reductive dehalogenase-homologous genes in deep subseafloor sedimentary metagenomes.</title>
        <authorList>
            <person name="Kawai M."/>
            <person name="Futagami T."/>
            <person name="Toyoda A."/>
            <person name="Takaki Y."/>
            <person name="Nishi S."/>
            <person name="Hori S."/>
            <person name="Arai W."/>
            <person name="Tsubouchi T."/>
            <person name="Morono Y."/>
            <person name="Uchiyama I."/>
            <person name="Ito T."/>
            <person name="Fujiyama A."/>
            <person name="Inagaki F."/>
            <person name="Takami H."/>
        </authorList>
    </citation>
    <scope>NUCLEOTIDE SEQUENCE</scope>
    <source>
        <strain evidence="2">Expedition CK06-06</strain>
    </source>
</reference>
<organism evidence="2">
    <name type="scientific">marine sediment metagenome</name>
    <dbReference type="NCBI Taxonomy" id="412755"/>
    <lineage>
        <taxon>unclassified sequences</taxon>
        <taxon>metagenomes</taxon>
        <taxon>ecological metagenomes</taxon>
    </lineage>
</organism>
<dbReference type="EMBL" id="BARW01004395">
    <property type="protein sequence ID" value="GAI62649.1"/>
    <property type="molecule type" value="Genomic_DNA"/>
</dbReference>
<dbReference type="InterPro" id="IPR052911">
    <property type="entry name" value="Corrinoid_activation_enz"/>
</dbReference>
<dbReference type="PANTHER" id="PTHR42895:SF2">
    <property type="entry name" value="IRON-SULFUR CLUSTER PROTEIN"/>
    <property type="match status" value="1"/>
</dbReference>
<dbReference type="AlphaFoldDB" id="X1S4C9"/>
<dbReference type="PANTHER" id="PTHR42895">
    <property type="entry name" value="IRON-SULFUR CLUSTER-BINDING PROTEIN-RELATED"/>
    <property type="match status" value="1"/>
</dbReference>
<comment type="caution">
    <text evidence="2">The sequence shown here is derived from an EMBL/GenBank/DDBJ whole genome shotgun (WGS) entry which is preliminary data.</text>
</comment>
<name>X1S4C9_9ZZZZ</name>
<proteinExistence type="predicted"/>
<dbReference type="Pfam" id="PF14574">
    <property type="entry name" value="RACo_C_ter"/>
    <property type="match status" value="1"/>
</dbReference>